<feature type="region of interest" description="Disordered" evidence="14">
    <location>
        <begin position="910"/>
        <end position="941"/>
    </location>
</feature>
<feature type="repeat" description="FG-GAP" evidence="12">
    <location>
        <begin position="164"/>
        <end position="216"/>
    </location>
</feature>
<keyword evidence="9 13" id="KW-0472">Membrane</keyword>
<keyword evidence="7 13" id="KW-1133">Transmembrane helix</keyword>
<feature type="domain" description="Integrin alpha first immunoglubulin-like" evidence="15">
    <location>
        <begin position="469"/>
        <end position="635"/>
    </location>
</feature>
<dbReference type="Gene3D" id="2.60.40.1460">
    <property type="entry name" value="Integrin domains. Chain A, domain 2"/>
    <property type="match status" value="1"/>
</dbReference>
<evidence type="ECO:0000256" key="11">
    <source>
        <dbReference type="ARBA" id="ARBA00023180"/>
    </source>
</evidence>
<comment type="subcellular location">
    <subcellularLocation>
        <location evidence="1 13">Membrane</location>
        <topology evidence="1 13">Single-pass type I membrane protein</topology>
    </subcellularLocation>
</comment>
<evidence type="ECO:0000259" key="15">
    <source>
        <dbReference type="Pfam" id="PF08441"/>
    </source>
</evidence>
<feature type="domain" description="Integrin alpha third immunoglobulin-like" evidence="17">
    <location>
        <begin position="795"/>
        <end position="1015"/>
    </location>
</feature>
<evidence type="ECO:0000256" key="8">
    <source>
        <dbReference type="ARBA" id="ARBA00023037"/>
    </source>
</evidence>
<dbReference type="Gene3D" id="2.60.40.1510">
    <property type="entry name" value="ntegrin, alpha v. Chain A, domain 3"/>
    <property type="match status" value="1"/>
</dbReference>
<feature type="transmembrane region" description="Helical" evidence="13">
    <location>
        <begin position="1048"/>
        <end position="1070"/>
    </location>
</feature>
<protein>
    <submittedName>
        <fullName evidence="18">Uncharacterized protein</fullName>
    </submittedName>
</protein>
<feature type="repeat" description="FG-GAP" evidence="12">
    <location>
        <begin position="23"/>
        <end position="93"/>
    </location>
</feature>
<dbReference type="GO" id="GO:0008305">
    <property type="term" value="C:integrin complex"/>
    <property type="evidence" value="ECO:0007669"/>
    <property type="project" value="InterPro"/>
</dbReference>
<dbReference type="InterPro" id="IPR013517">
    <property type="entry name" value="FG-GAP"/>
</dbReference>
<dbReference type="SUPFAM" id="SSF69179">
    <property type="entry name" value="Integrin domains"/>
    <property type="match status" value="3"/>
</dbReference>
<keyword evidence="8 13" id="KW-0401">Integrin</keyword>
<evidence type="ECO:0000256" key="6">
    <source>
        <dbReference type="ARBA" id="ARBA00022889"/>
    </source>
</evidence>
<dbReference type="PROSITE" id="PS51470">
    <property type="entry name" value="FG_GAP"/>
    <property type="match status" value="5"/>
</dbReference>
<evidence type="ECO:0000256" key="4">
    <source>
        <dbReference type="ARBA" id="ARBA00022729"/>
    </source>
</evidence>
<feature type="repeat" description="FG-GAP" evidence="12">
    <location>
        <begin position="422"/>
        <end position="484"/>
    </location>
</feature>
<dbReference type="GO" id="GO:0098609">
    <property type="term" value="P:cell-cell adhesion"/>
    <property type="evidence" value="ECO:0007669"/>
    <property type="project" value="TreeGrafter"/>
</dbReference>
<dbReference type="Proteomes" id="UP000507470">
    <property type="component" value="Unassembled WGS sequence"/>
</dbReference>
<dbReference type="Pfam" id="PF20806">
    <property type="entry name" value="Integrin_A_Ig_3"/>
    <property type="match status" value="1"/>
</dbReference>
<feature type="repeat" description="FG-GAP" evidence="12">
    <location>
        <begin position="372"/>
        <end position="418"/>
    </location>
</feature>
<feature type="chain" id="PRO_5027158466" evidence="13">
    <location>
        <begin position="22"/>
        <end position="1104"/>
    </location>
</feature>
<dbReference type="InterPro" id="IPR028994">
    <property type="entry name" value="Integrin_alpha_N"/>
</dbReference>
<dbReference type="AlphaFoldDB" id="A0A6J8DI29"/>
<evidence type="ECO:0000259" key="16">
    <source>
        <dbReference type="Pfam" id="PF20805"/>
    </source>
</evidence>
<dbReference type="GO" id="GO:0005178">
    <property type="term" value="F:integrin binding"/>
    <property type="evidence" value="ECO:0007669"/>
    <property type="project" value="TreeGrafter"/>
</dbReference>
<evidence type="ECO:0000256" key="2">
    <source>
        <dbReference type="ARBA" id="ARBA00008054"/>
    </source>
</evidence>
<evidence type="ECO:0000256" key="14">
    <source>
        <dbReference type="SAM" id="MobiDB-lite"/>
    </source>
</evidence>
<dbReference type="OrthoDB" id="5317514at2759"/>
<feature type="repeat" description="FG-GAP" evidence="12">
    <location>
        <begin position="287"/>
        <end position="347"/>
    </location>
</feature>
<dbReference type="GO" id="GO:0007229">
    <property type="term" value="P:integrin-mediated signaling pathway"/>
    <property type="evidence" value="ECO:0007669"/>
    <property type="project" value="UniProtKB-KW"/>
</dbReference>
<evidence type="ECO:0000256" key="1">
    <source>
        <dbReference type="ARBA" id="ARBA00004479"/>
    </source>
</evidence>
<dbReference type="SMART" id="SM00191">
    <property type="entry name" value="Int_alpha"/>
    <property type="match status" value="5"/>
</dbReference>
<name>A0A6J8DI29_MYTCO</name>
<dbReference type="Gene3D" id="2.130.10.130">
    <property type="entry name" value="Integrin alpha, N-terminal"/>
    <property type="match status" value="1"/>
</dbReference>
<keyword evidence="4 13" id="KW-0732">Signal</keyword>
<evidence type="ECO:0000313" key="19">
    <source>
        <dbReference type="Proteomes" id="UP000507470"/>
    </source>
</evidence>
<dbReference type="SUPFAM" id="SSF69318">
    <property type="entry name" value="Integrin alpha N-terminal domain"/>
    <property type="match status" value="1"/>
</dbReference>
<dbReference type="InterPro" id="IPR048285">
    <property type="entry name" value="Integrin_alpha_Ig-like_2"/>
</dbReference>
<dbReference type="EMBL" id="CACVKT020007264">
    <property type="protein sequence ID" value="CAC5406804.1"/>
    <property type="molecule type" value="Genomic_DNA"/>
</dbReference>
<keyword evidence="3 13" id="KW-0812">Transmembrane</keyword>
<evidence type="ECO:0000256" key="13">
    <source>
        <dbReference type="RuleBase" id="RU003762"/>
    </source>
</evidence>
<keyword evidence="5" id="KW-0677">Repeat</keyword>
<evidence type="ECO:0000256" key="5">
    <source>
        <dbReference type="ARBA" id="ARBA00022737"/>
    </source>
</evidence>
<evidence type="ECO:0000259" key="17">
    <source>
        <dbReference type="Pfam" id="PF20806"/>
    </source>
</evidence>
<evidence type="ECO:0000256" key="10">
    <source>
        <dbReference type="ARBA" id="ARBA00023170"/>
    </source>
</evidence>
<keyword evidence="19" id="KW-1185">Reference proteome</keyword>
<evidence type="ECO:0000313" key="18">
    <source>
        <dbReference type="EMBL" id="CAC5406804.1"/>
    </source>
</evidence>
<evidence type="ECO:0000256" key="3">
    <source>
        <dbReference type="ARBA" id="ARBA00022692"/>
    </source>
</evidence>
<sequence>MAASHSNKGLFIILTISCVCGFNIDTKIPFTRTGPVNSYFGFSIAEHMITNSNGDIAEKVLLVGSPKLSRPGDRNNKTGGLYKCSFNSWCKESCAIQLQAEYDDITSIAGTRTDQWFGSVVRSSGKGGYVVVCAHRYTINYSGVGKCIALRESLAFHKLVTPCEDDRLQHKGTAYCQAGTSADINFDGTVVVGGPGAGDWTGGVFTLLVKRQLGVSLIYYSSPWREEQDRKPPPVDLHSYMGYSVTSGHYYSTNTKDMMYVGGSPHANGTGQVVLFYQETGGYLKYRDNQIIKGDEQFSLFGFELATVDLNNDGYDDLIVGSPLHYEKSRAGGAIYVYMGKAGGITGGSKPIKITNQKESEEECAMTTCTESRFGFSLAPAGDINLDGYQDLVVGAPYEENGKGAIYLFHGSKDGIVKKYAQRISGKEIDPTIMTFGHAISGQMDLDGNGYDDVAVGSYQSDTTYLLRTRPIVHLSAKLKVLPNKFNLSQPPDCVIPDNDLKKYCVNLQLCMSFTAKPRNSFSTTQSILYTIEVEKGVSKKRALFVNPGGTIKKSKTDLNQQGVEVCTKEQVKLIDSFNDKLTPISFTVTYNLADIPYPDPSQCSNGVPDINKYPVLVTGMDESTTLVTKVNFSRECGANDICESNIQLTTDLLNLTLPRDNDGTVVLSYGEDKVVIVDVKLDNKGEPAYETNLYVTVPESFEWNQLDVINPPNHVPVRTNPTSTIVELSDIGNPFGNQAKTTNLRHYRLRFNPLEGIEKKFKIIVHVNTTSEEQTVARDRQEFNVRVINRAEVELQSSAAPDGDVFYRGPVRGVSSMKTESDIGPAINHTFTVVNHGPGTIDGATLRIYWPFELKTDYPKGKQLLYLMQEPVVIGGPAECPSYSEFVNSLNIKENPNLFIRPKNAITNVGPQTQGTGPQYKVVDSSRKKRETKTSTDKPPKIRKQEIVSKNVVKLNCDKQVNCRVMECRIRGLAKGEQTTVLLRGRLWESTLVQDYPSVDEVWIASTGQVELDTDLNIEQNILDDIAEAITYSIPDLKERISDELQWWIILVAVLAGLLVLIIFILILWKCGFFKRLRPEGYQPTYKGDLKKKDYESNDAAYS</sequence>
<dbReference type="Pfam" id="PF08441">
    <property type="entry name" value="Integrin_A_Ig_1"/>
    <property type="match status" value="1"/>
</dbReference>
<evidence type="ECO:0000256" key="12">
    <source>
        <dbReference type="PROSITE-ProRule" id="PRU00803"/>
    </source>
</evidence>
<dbReference type="Pfam" id="PF01839">
    <property type="entry name" value="FG-GAP"/>
    <property type="match status" value="2"/>
</dbReference>
<accession>A0A6J8DI29</accession>
<dbReference type="Gene3D" id="2.60.40.1530">
    <property type="entry name" value="ntegrin, alpha v. Chain A, domain 4"/>
    <property type="match status" value="1"/>
</dbReference>
<dbReference type="InterPro" id="IPR013649">
    <property type="entry name" value="Integrin_alpha_Ig-like_1"/>
</dbReference>
<feature type="domain" description="Integrin alpha second immunoglobulin-like" evidence="16">
    <location>
        <begin position="637"/>
        <end position="787"/>
    </location>
</feature>
<dbReference type="InterPro" id="IPR048286">
    <property type="entry name" value="Integrin_alpha_Ig-like_3"/>
</dbReference>
<feature type="signal peptide" evidence="13">
    <location>
        <begin position="1"/>
        <end position="21"/>
    </location>
</feature>
<dbReference type="InterPro" id="IPR000413">
    <property type="entry name" value="Integrin_alpha"/>
</dbReference>
<dbReference type="GO" id="GO:0007160">
    <property type="term" value="P:cell-matrix adhesion"/>
    <property type="evidence" value="ECO:0007669"/>
    <property type="project" value="TreeGrafter"/>
</dbReference>
<evidence type="ECO:0000256" key="7">
    <source>
        <dbReference type="ARBA" id="ARBA00022989"/>
    </source>
</evidence>
<keyword evidence="11" id="KW-0325">Glycoprotein</keyword>
<dbReference type="PRINTS" id="PR01185">
    <property type="entry name" value="INTEGRINA"/>
</dbReference>
<organism evidence="18 19">
    <name type="scientific">Mytilus coruscus</name>
    <name type="common">Sea mussel</name>
    <dbReference type="NCBI Taxonomy" id="42192"/>
    <lineage>
        <taxon>Eukaryota</taxon>
        <taxon>Metazoa</taxon>
        <taxon>Spiralia</taxon>
        <taxon>Lophotrochozoa</taxon>
        <taxon>Mollusca</taxon>
        <taxon>Bivalvia</taxon>
        <taxon>Autobranchia</taxon>
        <taxon>Pteriomorphia</taxon>
        <taxon>Mytilida</taxon>
        <taxon>Mytiloidea</taxon>
        <taxon>Mytilidae</taxon>
        <taxon>Mytilinae</taxon>
        <taxon>Mytilus</taxon>
    </lineage>
</organism>
<dbReference type="PANTHER" id="PTHR23220:SF122">
    <property type="entry name" value="INTEGRIN ALPHA-PS1"/>
    <property type="match status" value="1"/>
</dbReference>
<dbReference type="InterPro" id="IPR018184">
    <property type="entry name" value="Integrin_alpha_C_CS"/>
</dbReference>
<keyword evidence="10 13" id="KW-0675">Receptor</keyword>
<dbReference type="GO" id="GO:0033627">
    <property type="term" value="P:cell adhesion mediated by integrin"/>
    <property type="evidence" value="ECO:0007669"/>
    <property type="project" value="TreeGrafter"/>
</dbReference>
<dbReference type="PROSITE" id="PS00242">
    <property type="entry name" value="INTEGRIN_ALPHA"/>
    <property type="match status" value="1"/>
</dbReference>
<dbReference type="InterPro" id="IPR013519">
    <property type="entry name" value="Int_alpha_beta-p"/>
</dbReference>
<dbReference type="Gene3D" id="1.20.5.930">
    <property type="entry name" value="Bicelle-embedded integrin alpha(iib) transmembrane segment"/>
    <property type="match status" value="1"/>
</dbReference>
<dbReference type="GO" id="GO:0009897">
    <property type="term" value="C:external side of plasma membrane"/>
    <property type="evidence" value="ECO:0007669"/>
    <property type="project" value="TreeGrafter"/>
</dbReference>
<dbReference type="PANTHER" id="PTHR23220">
    <property type="entry name" value="INTEGRIN ALPHA"/>
    <property type="match status" value="1"/>
</dbReference>
<reference evidence="18 19" key="1">
    <citation type="submission" date="2020-06" db="EMBL/GenBank/DDBJ databases">
        <authorList>
            <person name="Li R."/>
            <person name="Bekaert M."/>
        </authorList>
    </citation>
    <scope>NUCLEOTIDE SEQUENCE [LARGE SCALE GENOMIC DNA]</scope>
    <source>
        <strain evidence="19">wild</strain>
    </source>
</reference>
<dbReference type="Pfam" id="PF20805">
    <property type="entry name" value="Integrin_A_Ig_2"/>
    <property type="match status" value="1"/>
</dbReference>
<proteinExistence type="inferred from homology"/>
<comment type="similarity">
    <text evidence="2 13">Belongs to the integrin alpha chain family.</text>
</comment>
<gene>
    <name evidence="18" type="ORF">MCOR_40338</name>
</gene>
<dbReference type="InterPro" id="IPR032695">
    <property type="entry name" value="Integrin_dom_sf"/>
</dbReference>
<keyword evidence="6 13" id="KW-0130">Cell adhesion</keyword>
<evidence type="ECO:0000256" key="9">
    <source>
        <dbReference type="ARBA" id="ARBA00023136"/>
    </source>
</evidence>